<comment type="caution">
    <text evidence="2">The sequence shown here is derived from an EMBL/GenBank/DDBJ whole genome shotgun (WGS) entry which is preliminary data.</text>
</comment>
<dbReference type="EMBL" id="MPUH01001476">
    <property type="protein sequence ID" value="OMJ67550.1"/>
    <property type="molecule type" value="Genomic_DNA"/>
</dbReference>
<evidence type="ECO:0000313" key="2">
    <source>
        <dbReference type="EMBL" id="OMJ67550.1"/>
    </source>
</evidence>
<dbReference type="AlphaFoldDB" id="A0A1R2AT22"/>
<gene>
    <name evidence="2" type="ORF">SteCoe_35243</name>
</gene>
<accession>A0A1R2AT22</accession>
<organism evidence="2 3">
    <name type="scientific">Stentor coeruleus</name>
    <dbReference type="NCBI Taxonomy" id="5963"/>
    <lineage>
        <taxon>Eukaryota</taxon>
        <taxon>Sar</taxon>
        <taxon>Alveolata</taxon>
        <taxon>Ciliophora</taxon>
        <taxon>Postciliodesmatophora</taxon>
        <taxon>Heterotrichea</taxon>
        <taxon>Heterotrichida</taxon>
        <taxon>Stentoridae</taxon>
        <taxon>Stentor</taxon>
    </lineage>
</organism>
<feature type="region of interest" description="Disordered" evidence="1">
    <location>
        <begin position="1"/>
        <end position="23"/>
    </location>
</feature>
<reference evidence="2 3" key="1">
    <citation type="submission" date="2016-11" db="EMBL/GenBank/DDBJ databases">
        <title>The macronuclear genome of Stentor coeruleus: a giant cell with tiny introns.</title>
        <authorList>
            <person name="Slabodnick M."/>
            <person name="Ruby J.G."/>
            <person name="Reiff S.B."/>
            <person name="Swart E.C."/>
            <person name="Gosai S."/>
            <person name="Prabakaran S."/>
            <person name="Witkowska E."/>
            <person name="Larue G.E."/>
            <person name="Fisher S."/>
            <person name="Freeman R.M."/>
            <person name="Gunawardena J."/>
            <person name="Chu W."/>
            <person name="Stover N.A."/>
            <person name="Gregory B.D."/>
            <person name="Nowacki M."/>
            <person name="Derisi J."/>
            <person name="Roy S.W."/>
            <person name="Marshall W.F."/>
            <person name="Sood P."/>
        </authorList>
    </citation>
    <scope>NUCLEOTIDE SEQUENCE [LARGE SCALE GENOMIC DNA]</scope>
    <source>
        <strain evidence="2">WM001</strain>
    </source>
</reference>
<dbReference type="Proteomes" id="UP000187209">
    <property type="component" value="Unassembled WGS sequence"/>
</dbReference>
<evidence type="ECO:0000256" key="1">
    <source>
        <dbReference type="SAM" id="MobiDB-lite"/>
    </source>
</evidence>
<protein>
    <submittedName>
        <fullName evidence="2">Uncharacterized protein</fullName>
    </submittedName>
</protein>
<dbReference type="OrthoDB" id="326630at2759"/>
<feature type="region of interest" description="Disordered" evidence="1">
    <location>
        <begin position="253"/>
        <end position="292"/>
    </location>
</feature>
<sequence length="292" mass="33645">MGCSESRNEKIDSKDKESNKQQAPDDCLDLKCYANTELSLNIHNFSSENLVRTLRRYSYSKEITKKNLYKAFKVIGIKLEGAKEFYKLFKVETMYYREAVMYDAQKLCTLFILLGRSQNIEKPSLIFKNYDLSGKNILKQEDINNMIQDMLWIILVAIPIFTLKQYPNNAILIKQSESFLKSMPEILADFKSKLIHKNLKVLAFKEFSEKASKSEFMKIFKSFDLRKLALKRQNFIITPKDLKKFNMQIAEESTGNSAVETNKGMKSEVASNKNSRRGSAESAAKAKKGKKT</sequence>
<proteinExistence type="predicted"/>
<evidence type="ECO:0000313" key="3">
    <source>
        <dbReference type="Proteomes" id="UP000187209"/>
    </source>
</evidence>
<name>A0A1R2AT22_9CILI</name>
<keyword evidence="3" id="KW-1185">Reference proteome</keyword>
<feature type="compositionally biased region" description="Basic and acidic residues" evidence="1">
    <location>
        <begin position="1"/>
        <end position="19"/>
    </location>
</feature>